<protein>
    <submittedName>
        <fullName evidence="1">Uncharacterized protein</fullName>
    </submittedName>
</protein>
<dbReference type="AlphaFoldDB" id="B4FZI8"/>
<evidence type="ECO:0000313" key="1">
    <source>
        <dbReference type="EMBL" id="ACF87531.1"/>
    </source>
</evidence>
<sequence length="30" mass="3668">MLRYWHTALLLVRGWTAHNPWSLCILRECK</sequence>
<name>B4FZI8_MAIZE</name>
<proteinExistence type="evidence at transcript level"/>
<accession>B4FZI8</accession>
<reference evidence="1" key="1">
    <citation type="journal article" date="2009" name="PLoS Genet.">
        <title>Sequencing, mapping, and analysis of 27,455 maize full-length cDNAs.</title>
        <authorList>
            <person name="Soderlund C."/>
            <person name="Descour A."/>
            <person name="Kudrna D."/>
            <person name="Bomhoff M."/>
            <person name="Boyd L."/>
            <person name="Currie J."/>
            <person name="Angelova A."/>
            <person name="Collura K."/>
            <person name="Wissotski M."/>
            <person name="Ashley E."/>
            <person name="Morrow D."/>
            <person name="Fernandes J."/>
            <person name="Walbot V."/>
            <person name="Yu Y."/>
        </authorList>
    </citation>
    <scope>NUCLEOTIDE SEQUENCE</scope>
    <source>
        <strain evidence="1">B73</strain>
    </source>
</reference>
<dbReference type="EMBL" id="BT042526">
    <property type="protein sequence ID" value="ACF87531.1"/>
    <property type="molecule type" value="mRNA"/>
</dbReference>
<organism evidence="1">
    <name type="scientific">Zea mays</name>
    <name type="common">Maize</name>
    <dbReference type="NCBI Taxonomy" id="4577"/>
    <lineage>
        <taxon>Eukaryota</taxon>
        <taxon>Viridiplantae</taxon>
        <taxon>Streptophyta</taxon>
        <taxon>Embryophyta</taxon>
        <taxon>Tracheophyta</taxon>
        <taxon>Spermatophyta</taxon>
        <taxon>Magnoliopsida</taxon>
        <taxon>Liliopsida</taxon>
        <taxon>Poales</taxon>
        <taxon>Poaceae</taxon>
        <taxon>PACMAD clade</taxon>
        <taxon>Panicoideae</taxon>
        <taxon>Andropogonodae</taxon>
        <taxon>Andropogoneae</taxon>
        <taxon>Tripsacinae</taxon>
        <taxon>Zea</taxon>
    </lineage>
</organism>